<dbReference type="CDD" id="cd00167">
    <property type="entry name" value="SANT"/>
    <property type="match status" value="2"/>
</dbReference>
<organism evidence="10 11">
    <name type="scientific">Hibiscus syriacus</name>
    <name type="common">Rose of Sharon</name>
    <dbReference type="NCBI Taxonomy" id="106335"/>
    <lineage>
        <taxon>Eukaryota</taxon>
        <taxon>Viridiplantae</taxon>
        <taxon>Streptophyta</taxon>
        <taxon>Embryophyta</taxon>
        <taxon>Tracheophyta</taxon>
        <taxon>Spermatophyta</taxon>
        <taxon>Magnoliopsida</taxon>
        <taxon>eudicotyledons</taxon>
        <taxon>Gunneridae</taxon>
        <taxon>Pentapetalae</taxon>
        <taxon>rosids</taxon>
        <taxon>malvids</taxon>
        <taxon>Malvales</taxon>
        <taxon>Malvaceae</taxon>
        <taxon>Malvoideae</taxon>
        <taxon>Hibiscus</taxon>
    </lineage>
</organism>
<feature type="region of interest" description="Disordered" evidence="7">
    <location>
        <begin position="100"/>
        <end position="145"/>
    </location>
</feature>
<feature type="domain" description="Myb-like" evidence="8">
    <location>
        <begin position="9"/>
        <end position="61"/>
    </location>
</feature>
<evidence type="ECO:0000259" key="8">
    <source>
        <dbReference type="PROSITE" id="PS50090"/>
    </source>
</evidence>
<dbReference type="Proteomes" id="UP000436088">
    <property type="component" value="Unassembled WGS sequence"/>
</dbReference>
<dbReference type="SMART" id="SM00717">
    <property type="entry name" value="SANT"/>
    <property type="match status" value="2"/>
</dbReference>
<evidence type="ECO:0000256" key="2">
    <source>
        <dbReference type="ARBA" id="ARBA00022737"/>
    </source>
</evidence>
<dbReference type="PROSITE" id="PS50090">
    <property type="entry name" value="MYB_LIKE"/>
    <property type="match status" value="2"/>
</dbReference>
<gene>
    <name evidence="10" type="ORF">F3Y22_tig00111493pilonHSYRG00193</name>
</gene>
<keyword evidence="6" id="KW-0539">Nucleus</keyword>
<evidence type="ECO:0000256" key="6">
    <source>
        <dbReference type="ARBA" id="ARBA00023242"/>
    </source>
</evidence>
<feature type="compositionally biased region" description="Basic residues" evidence="7">
    <location>
        <begin position="106"/>
        <end position="118"/>
    </location>
</feature>
<dbReference type="SUPFAM" id="SSF46689">
    <property type="entry name" value="Homeodomain-like"/>
    <property type="match status" value="1"/>
</dbReference>
<name>A0A6A2YI90_HIBSY</name>
<feature type="compositionally biased region" description="Basic and acidic residues" evidence="7">
    <location>
        <begin position="120"/>
        <end position="129"/>
    </location>
</feature>
<evidence type="ECO:0000256" key="4">
    <source>
        <dbReference type="ARBA" id="ARBA00023125"/>
    </source>
</evidence>
<evidence type="ECO:0000256" key="5">
    <source>
        <dbReference type="ARBA" id="ARBA00023163"/>
    </source>
</evidence>
<dbReference type="PANTHER" id="PTHR10641">
    <property type="entry name" value="MYB FAMILY TRANSCRIPTION FACTOR"/>
    <property type="match status" value="1"/>
</dbReference>
<keyword evidence="11" id="KW-1185">Reference proteome</keyword>
<keyword evidence="2" id="KW-0677">Repeat</keyword>
<dbReference type="FunFam" id="1.10.10.60:FF:000015">
    <property type="entry name" value="Transcription factor RAX3"/>
    <property type="match status" value="1"/>
</dbReference>
<comment type="subcellular location">
    <subcellularLocation>
        <location evidence="1">Nucleus</location>
    </subcellularLocation>
</comment>
<evidence type="ECO:0000313" key="11">
    <source>
        <dbReference type="Proteomes" id="UP000436088"/>
    </source>
</evidence>
<keyword evidence="5" id="KW-0804">Transcription</keyword>
<feature type="domain" description="HTH myb-type" evidence="9">
    <location>
        <begin position="62"/>
        <end position="116"/>
    </location>
</feature>
<dbReference type="GO" id="GO:0005634">
    <property type="term" value="C:nucleus"/>
    <property type="evidence" value="ECO:0007669"/>
    <property type="project" value="UniProtKB-SubCell"/>
</dbReference>
<sequence>MVRAPFYDKNGLKKGEWSPEEDHKLRSFIERYGHRNWRQLPKVAGLKRCGKSCRLRWMNYLRPEVKHGNFTEEEDSLIIKLHKQFGNRWSAMAKCLPGRTDNQIKNHWHSGLKKRGKRNPTSDHVKEDSSCPSEATQNSEGESGAESILVDTPANMILESSTLSPATSSNTELSSFEGTFLPPAETYQAQSSGDFWNNPFVAENIFNQDGYPSSMENYGFELPFPFDDVYYYYDDFLYDLMQGHLRVNGLKASQCCDQWRDEDHKVISTL</sequence>
<comment type="caution">
    <text evidence="10">The sequence shown here is derived from an EMBL/GenBank/DDBJ whole genome shotgun (WGS) entry which is preliminary data.</text>
</comment>
<feature type="domain" description="HTH myb-type" evidence="9">
    <location>
        <begin position="9"/>
        <end position="61"/>
    </location>
</feature>
<protein>
    <submittedName>
        <fullName evidence="10">Transcription factor MYB34</fullName>
    </submittedName>
</protein>
<keyword evidence="3" id="KW-0805">Transcription regulation</keyword>
<feature type="compositionally biased region" description="Polar residues" evidence="7">
    <location>
        <begin position="130"/>
        <end position="141"/>
    </location>
</feature>
<dbReference type="PROSITE" id="PS51294">
    <property type="entry name" value="HTH_MYB"/>
    <property type="match status" value="2"/>
</dbReference>
<dbReference type="PANTHER" id="PTHR10641:SF1377">
    <property type="entry name" value="MYB-RELATED PROTEIN MYB4-LIKE"/>
    <property type="match status" value="1"/>
</dbReference>
<reference evidence="10" key="1">
    <citation type="submission" date="2019-09" db="EMBL/GenBank/DDBJ databases">
        <title>Draft genome information of white flower Hibiscus syriacus.</title>
        <authorList>
            <person name="Kim Y.-M."/>
        </authorList>
    </citation>
    <scope>NUCLEOTIDE SEQUENCE [LARGE SCALE GENOMIC DNA]</scope>
    <source>
        <strain evidence="10">YM2019G1</strain>
    </source>
</reference>
<dbReference type="Gene3D" id="1.10.10.60">
    <property type="entry name" value="Homeodomain-like"/>
    <property type="match status" value="2"/>
</dbReference>
<dbReference type="GO" id="GO:0003677">
    <property type="term" value="F:DNA binding"/>
    <property type="evidence" value="ECO:0007669"/>
    <property type="project" value="UniProtKB-KW"/>
</dbReference>
<dbReference type="InterPro" id="IPR001005">
    <property type="entry name" value="SANT/Myb"/>
</dbReference>
<evidence type="ECO:0000256" key="1">
    <source>
        <dbReference type="ARBA" id="ARBA00004123"/>
    </source>
</evidence>
<keyword evidence="4" id="KW-0238">DNA-binding</keyword>
<evidence type="ECO:0000259" key="9">
    <source>
        <dbReference type="PROSITE" id="PS51294"/>
    </source>
</evidence>
<evidence type="ECO:0000256" key="7">
    <source>
        <dbReference type="SAM" id="MobiDB-lite"/>
    </source>
</evidence>
<dbReference type="InterPro" id="IPR015495">
    <property type="entry name" value="Myb_TF_plants"/>
</dbReference>
<dbReference type="EMBL" id="VEPZ02001351">
    <property type="protein sequence ID" value="KAE8677909.1"/>
    <property type="molecule type" value="Genomic_DNA"/>
</dbReference>
<accession>A0A6A2YI90</accession>
<dbReference type="Pfam" id="PF00249">
    <property type="entry name" value="Myb_DNA-binding"/>
    <property type="match status" value="2"/>
</dbReference>
<dbReference type="InterPro" id="IPR017930">
    <property type="entry name" value="Myb_dom"/>
</dbReference>
<feature type="domain" description="Myb-like" evidence="8">
    <location>
        <begin position="62"/>
        <end position="112"/>
    </location>
</feature>
<proteinExistence type="predicted"/>
<dbReference type="AlphaFoldDB" id="A0A6A2YI90"/>
<evidence type="ECO:0000256" key="3">
    <source>
        <dbReference type="ARBA" id="ARBA00023015"/>
    </source>
</evidence>
<dbReference type="InterPro" id="IPR009057">
    <property type="entry name" value="Homeodomain-like_sf"/>
</dbReference>
<evidence type="ECO:0000313" key="10">
    <source>
        <dbReference type="EMBL" id="KAE8677909.1"/>
    </source>
</evidence>